<dbReference type="PANTHER" id="PTHR10790:SF51">
    <property type="entry name" value="TETRATRICOPEPTIDE REPEAT PROTEIN"/>
    <property type="match status" value="1"/>
</dbReference>
<feature type="transmembrane region" description="Helical" evidence="1">
    <location>
        <begin position="508"/>
        <end position="527"/>
    </location>
</feature>
<dbReference type="InterPro" id="IPR018746">
    <property type="entry name" value="DUF2298"/>
</dbReference>
<evidence type="ECO:0000313" key="3">
    <source>
        <dbReference type="Proteomes" id="UP000176198"/>
    </source>
</evidence>
<dbReference type="Pfam" id="PF10060">
    <property type="entry name" value="DUF2298"/>
    <property type="match status" value="2"/>
</dbReference>
<feature type="transmembrane region" description="Helical" evidence="1">
    <location>
        <begin position="69"/>
        <end position="88"/>
    </location>
</feature>
<sequence length="680" mass="77862">MIIYDLASIFSWWFLFLLIGVTSIPLTTLVFKKFYDCGYGFTKTIGLIVTAYLTFLGATMQIIPLTRSFLFVYLGLVGLVNLAIYKKNKTLINKTFTKKLKVIIFEEFLFLAGLMFWAFVRAHQPDINGLEKFMDYGFINSILRSRFLPPTDMWFAGQSINYYWFGHFIAAITTKLSGIPSAITYNLMLATIMGQVLTGAFSISSSLVSKLFKTDKNRLAILAGLISAVVLTFGGNFHTPFYAAKEGYKNYWYPDATRFIGYNPDTQDKTIHEFPIYSFVVSDLHAHLLNLPVVLLFIALLFNLSLTSQTSRQFGKYIVIQGFTLSVMLITNAWDFGNYLILTAISQLLRYINKIKFKFKKIQFDESAKPLLTIGIVMIFGLIFAVPFLLHFESITQGIHLVHSHTPIWQLAILWGFPTVLTIFYLITLKNTKRLKVSDIFVLSLLITGWSLIALPEIIYLKDIYISSYYRANTMFKLTYQAFVMFYLTSGYVVVKTIQQVKRKSLKLVTRTFFIAIFASILIYPYFSINSYYSSLETYRGLNGETWLLTSHPNEYAAINWFRKNVSGQPIVLESPGDSYTEYNVISSYTGLPTVTGWFVHEWLWRGSSQAPQDRVDDVTQIYTTKDNALASKLLEKYNVSYVIVGNMERLKYPLLNETKFNDIGSRVASFGDLTIYQIN</sequence>
<feature type="transmembrane region" description="Helical" evidence="1">
    <location>
        <begin position="100"/>
        <end position="120"/>
    </location>
</feature>
<keyword evidence="1" id="KW-0472">Membrane</keyword>
<feature type="transmembrane region" description="Helical" evidence="1">
    <location>
        <begin position="408"/>
        <end position="428"/>
    </location>
</feature>
<feature type="transmembrane region" description="Helical" evidence="1">
    <location>
        <begin position="440"/>
        <end position="459"/>
    </location>
</feature>
<keyword evidence="1" id="KW-0812">Transmembrane</keyword>
<keyword evidence="1" id="KW-1133">Transmembrane helix</keyword>
<dbReference type="EMBL" id="MGFJ01000007">
    <property type="protein sequence ID" value="OGM03076.1"/>
    <property type="molecule type" value="Genomic_DNA"/>
</dbReference>
<evidence type="ECO:0008006" key="4">
    <source>
        <dbReference type="Google" id="ProtNLM"/>
    </source>
</evidence>
<name>A0A1F7WJS7_9BACT</name>
<dbReference type="Proteomes" id="UP000176198">
    <property type="component" value="Unassembled WGS sequence"/>
</dbReference>
<feature type="transmembrane region" description="Helical" evidence="1">
    <location>
        <begin position="284"/>
        <end position="302"/>
    </location>
</feature>
<feature type="transmembrane region" description="Helical" evidence="1">
    <location>
        <begin position="219"/>
        <end position="237"/>
    </location>
</feature>
<dbReference type="PANTHER" id="PTHR10790">
    <property type="entry name" value="TPR-DOMAIN CONTAINING PROTEIN"/>
    <property type="match status" value="1"/>
</dbReference>
<protein>
    <recommendedName>
        <fullName evidence="4">YYY membrane protein</fullName>
    </recommendedName>
</protein>
<dbReference type="NCBIfam" id="TIGR03662">
    <property type="entry name" value="Chlor_Arch_YYY"/>
    <property type="match status" value="1"/>
</dbReference>
<reference evidence="2 3" key="1">
    <citation type="journal article" date="2016" name="Nat. Commun.">
        <title>Thousands of microbial genomes shed light on interconnected biogeochemical processes in an aquifer system.</title>
        <authorList>
            <person name="Anantharaman K."/>
            <person name="Brown C.T."/>
            <person name="Hug L.A."/>
            <person name="Sharon I."/>
            <person name="Castelle C.J."/>
            <person name="Probst A.J."/>
            <person name="Thomas B.C."/>
            <person name="Singh A."/>
            <person name="Wilkins M.J."/>
            <person name="Karaoz U."/>
            <person name="Brodie E.L."/>
            <person name="Williams K.H."/>
            <person name="Hubbard S.S."/>
            <person name="Banfield J.F."/>
        </authorList>
    </citation>
    <scope>NUCLEOTIDE SEQUENCE [LARGE SCALE GENOMIC DNA]</scope>
</reference>
<comment type="caution">
    <text evidence="2">The sequence shown here is derived from an EMBL/GenBank/DDBJ whole genome shotgun (WGS) entry which is preliminary data.</text>
</comment>
<evidence type="ECO:0000256" key="1">
    <source>
        <dbReference type="SAM" id="Phobius"/>
    </source>
</evidence>
<feature type="transmembrane region" description="Helical" evidence="1">
    <location>
        <begin position="479"/>
        <end position="496"/>
    </location>
</feature>
<feature type="transmembrane region" description="Helical" evidence="1">
    <location>
        <begin position="372"/>
        <end position="392"/>
    </location>
</feature>
<evidence type="ECO:0000313" key="2">
    <source>
        <dbReference type="EMBL" id="OGM03076.1"/>
    </source>
</evidence>
<feature type="transmembrane region" description="Helical" evidence="1">
    <location>
        <begin position="12"/>
        <end position="32"/>
    </location>
</feature>
<accession>A0A1F7WJS7</accession>
<proteinExistence type="predicted"/>
<gene>
    <name evidence="2" type="ORF">A2115_02370</name>
</gene>
<organism evidence="2 3">
    <name type="scientific">Candidatus Woesebacteria bacterium GWA1_41_8</name>
    <dbReference type="NCBI Taxonomy" id="1802471"/>
    <lineage>
        <taxon>Bacteria</taxon>
        <taxon>Candidatus Woeseibacteriota</taxon>
    </lineage>
</organism>
<dbReference type="AlphaFoldDB" id="A0A1F7WJS7"/>
<feature type="transmembrane region" description="Helical" evidence="1">
    <location>
        <begin position="44"/>
        <end position="63"/>
    </location>
</feature>
<dbReference type="STRING" id="1802471.A2115_02370"/>